<keyword evidence="5 12" id="KW-0812">Transmembrane</keyword>
<evidence type="ECO:0000256" key="2">
    <source>
        <dbReference type="ARBA" id="ARBA00009592"/>
    </source>
</evidence>
<evidence type="ECO:0000256" key="5">
    <source>
        <dbReference type="ARBA" id="ARBA00022692"/>
    </source>
</evidence>
<proteinExistence type="inferred from homology"/>
<dbReference type="InterPro" id="IPR051502">
    <property type="entry name" value="RLP_Defense_Trigger"/>
</dbReference>
<dbReference type="Pfam" id="PF13855">
    <property type="entry name" value="LRR_8"/>
    <property type="match status" value="2"/>
</dbReference>
<evidence type="ECO:0000256" key="1">
    <source>
        <dbReference type="ARBA" id="ARBA00004236"/>
    </source>
</evidence>
<comment type="similarity">
    <text evidence="2">Belongs to the RLP family.</text>
</comment>
<dbReference type="Proteomes" id="UP000631114">
    <property type="component" value="Unassembled WGS sequence"/>
</dbReference>
<evidence type="ECO:0000313" key="15">
    <source>
        <dbReference type="EMBL" id="KAF9621684.1"/>
    </source>
</evidence>
<dbReference type="OrthoDB" id="4691307at2759"/>
<evidence type="ECO:0000256" key="8">
    <source>
        <dbReference type="ARBA" id="ARBA00022989"/>
    </source>
</evidence>
<feature type="signal peptide" evidence="13">
    <location>
        <begin position="1"/>
        <end position="24"/>
    </location>
</feature>
<dbReference type="PANTHER" id="PTHR48062:SF52">
    <property type="entry name" value="RECEPTOR-LIKE PROTEIN 8-RELATED"/>
    <property type="match status" value="1"/>
</dbReference>
<dbReference type="AlphaFoldDB" id="A0A835MC66"/>
<evidence type="ECO:0000256" key="13">
    <source>
        <dbReference type="SAM" id="SignalP"/>
    </source>
</evidence>
<dbReference type="InterPro" id="IPR001611">
    <property type="entry name" value="Leu-rich_rpt"/>
</dbReference>
<dbReference type="InterPro" id="IPR032675">
    <property type="entry name" value="LRR_dom_sf"/>
</dbReference>
<keyword evidence="8 12" id="KW-1133">Transmembrane helix</keyword>
<dbReference type="PANTHER" id="PTHR48062">
    <property type="entry name" value="RECEPTOR-LIKE PROTEIN 14"/>
    <property type="match status" value="1"/>
</dbReference>
<keyword evidence="6 13" id="KW-0732">Signal</keyword>
<comment type="subcellular location">
    <subcellularLocation>
        <location evidence="1">Cell membrane</location>
    </subcellularLocation>
    <subcellularLocation>
        <location evidence="11">Endomembrane system</location>
        <topology evidence="11">Single-pass membrane protein</topology>
    </subcellularLocation>
</comment>
<keyword evidence="4" id="KW-0433">Leucine-rich repeat</keyword>
<dbReference type="FunFam" id="3.80.10.10:FF:000213">
    <property type="entry name" value="Tyrosine-sulfated glycopeptide receptor 1"/>
    <property type="match status" value="1"/>
</dbReference>
<dbReference type="Gene3D" id="3.80.10.10">
    <property type="entry name" value="Ribonuclease Inhibitor"/>
    <property type="match status" value="6"/>
</dbReference>
<name>A0A835MC66_9MAGN</name>
<dbReference type="InterPro" id="IPR055414">
    <property type="entry name" value="LRR_R13L4/SHOC2-like"/>
</dbReference>
<feature type="transmembrane region" description="Helical" evidence="12">
    <location>
        <begin position="948"/>
        <end position="965"/>
    </location>
</feature>
<dbReference type="PRINTS" id="PR00019">
    <property type="entry name" value="LEURICHRPT"/>
</dbReference>
<evidence type="ECO:0000256" key="10">
    <source>
        <dbReference type="ARBA" id="ARBA00023180"/>
    </source>
</evidence>
<dbReference type="Pfam" id="PF23598">
    <property type="entry name" value="LRR_14"/>
    <property type="match status" value="1"/>
</dbReference>
<keyword evidence="9 12" id="KW-0472">Membrane</keyword>
<evidence type="ECO:0000256" key="3">
    <source>
        <dbReference type="ARBA" id="ARBA00022475"/>
    </source>
</evidence>
<evidence type="ECO:0000259" key="14">
    <source>
        <dbReference type="Pfam" id="PF23598"/>
    </source>
</evidence>
<organism evidence="15 16">
    <name type="scientific">Coptis chinensis</name>
    <dbReference type="NCBI Taxonomy" id="261450"/>
    <lineage>
        <taxon>Eukaryota</taxon>
        <taxon>Viridiplantae</taxon>
        <taxon>Streptophyta</taxon>
        <taxon>Embryophyta</taxon>
        <taxon>Tracheophyta</taxon>
        <taxon>Spermatophyta</taxon>
        <taxon>Magnoliopsida</taxon>
        <taxon>Ranunculales</taxon>
        <taxon>Ranunculaceae</taxon>
        <taxon>Coptidoideae</taxon>
        <taxon>Coptis</taxon>
    </lineage>
</organism>
<dbReference type="GO" id="GO:0005886">
    <property type="term" value="C:plasma membrane"/>
    <property type="evidence" value="ECO:0007669"/>
    <property type="project" value="UniProtKB-SubCell"/>
</dbReference>
<dbReference type="SMART" id="SM00369">
    <property type="entry name" value="LRR_TYP"/>
    <property type="match status" value="13"/>
</dbReference>
<dbReference type="PROSITE" id="PS51450">
    <property type="entry name" value="LRR"/>
    <property type="match status" value="2"/>
</dbReference>
<keyword evidence="10" id="KW-0325">Glycoprotein</keyword>
<dbReference type="GO" id="GO:0012505">
    <property type="term" value="C:endomembrane system"/>
    <property type="evidence" value="ECO:0007669"/>
    <property type="project" value="UniProtKB-SubCell"/>
</dbReference>
<dbReference type="Pfam" id="PF00560">
    <property type="entry name" value="LRR_1"/>
    <property type="match status" value="5"/>
</dbReference>
<dbReference type="EMBL" id="JADFTS010000002">
    <property type="protein sequence ID" value="KAF9621684.1"/>
    <property type="molecule type" value="Genomic_DNA"/>
</dbReference>
<comment type="caution">
    <text evidence="15">The sequence shown here is derived from an EMBL/GenBank/DDBJ whole genome shotgun (WGS) entry which is preliminary data.</text>
</comment>
<accession>A0A835MC66</accession>
<evidence type="ECO:0000256" key="11">
    <source>
        <dbReference type="ARBA" id="ARBA00037847"/>
    </source>
</evidence>
<dbReference type="GO" id="GO:0009791">
    <property type="term" value="P:post-embryonic development"/>
    <property type="evidence" value="ECO:0007669"/>
    <property type="project" value="UniProtKB-ARBA"/>
</dbReference>
<evidence type="ECO:0000256" key="9">
    <source>
        <dbReference type="ARBA" id="ARBA00023136"/>
    </source>
</evidence>
<evidence type="ECO:0000256" key="7">
    <source>
        <dbReference type="ARBA" id="ARBA00022737"/>
    </source>
</evidence>
<keyword evidence="7" id="KW-0677">Repeat</keyword>
<reference evidence="15 16" key="1">
    <citation type="submission" date="2020-10" db="EMBL/GenBank/DDBJ databases">
        <title>The Coptis chinensis genome and diversification of protoberbering-type alkaloids.</title>
        <authorList>
            <person name="Wang B."/>
            <person name="Shu S."/>
            <person name="Song C."/>
            <person name="Liu Y."/>
        </authorList>
    </citation>
    <scope>NUCLEOTIDE SEQUENCE [LARGE SCALE GENOMIC DNA]</scope>
    <source>
        <strain evidence="15">HL-2020</strain>
        <tissue evidence="15">Leaf</tissue>
    </source>
</reference>
<protein>
    <recommendedName>
        <fullName evidence="14">Disease resistance R13L4/SHOC-2-like LRR domain-containing protein</fullName>
    </recommendedName>
</protein>
<dbReference type="SMART" id="SM00365">
    <property type="entry name" value="LRR_SD22"/>
    <property type="match status" value="7"/>
</dbReference>
<gene>
    <name evidence="15" type="ORF">IFM89_026577</name>
</gene>
<keyword evidence="16" id="KW-1185">Reference proteome</keyword>
<dbReference type="InterPro" id="IPR003591">
    <property type="entry name" value="Leu-rich_rpt_typical-subtyp"/>
</dbReference>
<evidence type="ECO:0000313" key="16">
    <source>
        <dbReference type="Proteomes" id="UP000631114"/>
    </source>
</evidence>
<evidence type="ECO:0000256" key="4">
    <source>
        <dbReference type="ARBA" id="ARBA00022614"/>
    </source>
</evidence>
<dbReference type="FunFam" id="3.80.10.10:FF:000233">
    <property type="entry name" value="Leucine-rich repeat receptor-like protein kinase TDR"/>
    <property type="match status" value="1"/>
</dbReference>
<feature type="transmembrane region" description="Helical" evidence="12">
    <location>
        <begin position="919"/>
        <end position="942"/>
    </location>
</feature>
<keyword evidence="3" id="KW-1003">Cell membrane</keyword>
<feature type="chain" id="PRO_5032958668" description="Disease resistance R13L4/SHOC-2-like LRR domain-containing protein" evidence="13">
    <location>
        <begin position="25"/>
        <end position="967"/>
    </location>
</feature>
<sequence length="967" mass="108148">MNSWPWTICMFVFFAIFHYNGCLGCLEEERVALWKIKASTKWNHTDCLRTDWLRTDRYIPPVCTWVDDKTSDCCTWERVKCSNSTGRVIQLSLAGTYNSEDYKHFLERLLDVSLYTPFEELQHLDLSDNLLNWEIEDLERLSKLKKLEVLDLGHNQFVNKSNNAPSIPTKVIFSNNSEKSTVPFLGEFKSLKTLFLSGNGLAGSLSDFAKVLTNLSNLEFLNLSWNNLDDFLGRIPPSILSLTFLESLSLSQMNIKDSISGFCELTKLQELVLSRNKFEGILPPCLNNLTSLRMVDFSDNQLSGNIPLSLTSNLTSLEYISLSRNQFDQSSLSFMANQKNQLKVLRLSNCNLNTSTSDLLNFLHNQYDLRSVDLSHNNLHGKFPTWLFENNSLLRDLNLANNSINGDILFPSSPMVSLTLIDISNNQIHGKLPTNIGNIFPSSAATLNFSKNSLEGRIPSSLGNIDLFILDLSNNNFSGKMPESLAMISNLSALILSNNRLDGQISPNLFNNISLCTLRLNGNQFTGIIPNPTLPEFSSLQILDLSRNLISGEIPTWIGNLTFIWTLVLRNNSFDGPIPLEFCNLVNLGFLDLSQNNLSGPIPSCLNLTSLQYMHLQGNNLTGLMPEALLKSPNLKTLNLKHNNLSGSIPSWLALLSNLRIILLKGNHLSGSIPHEFCQLNKILILDLSHNAFIGPIPPCFSNITFGKNGTVEPAFVDQIEISFGASVYMYPNHFERGEHLHYRDDDTLLAQYEEQEEVDFVTKSRSDSYRGDILNYMAGMDLSCNEFTGDIPPELGALIAIRALNLSNNQLTGSIPKSLSDIKQLESMDLSHNKLSGQIPSELIGMNFLAVFIVAYNNLSGRVPDKAQFSTFDVSSYEGNPSLCGLPLQKQCNTSKDSVISVTLRQAGLAEKFGIDPISFLSSFAATYVVFLLGFVIVLYVNPNWRGLWFNFIDACLSFIFPFCSK</sequence>
<dbReference type="SUPFAM" id="SSF52058">
    <property type="entry name" value="L domain-like"/>
    <property type="match status" value="3"/>
</dbReference>
<feature type="domain" description="Disease resistance R13L4/SHOC-2-like LRR" evidence="14">
    <location>
        <begin position="176"/>
        <end position="397"/>
    </location>
</feature>
<evidence type="ECO:0000256" key="6">
    <source>
        <dbReference type="ARBA" id="ARBA00022729"/>
    </source>
</evidence>
<evidence type="ECO:0000256" key="12">
    <source>
        <dbReference type="SAM" id="Phobius"/>
    </source>
</evidence>